<name>D0LQ40_HALO1</name>
<dbReference type="Proteomes" id="UP000001880">
    <property type="component" value="Chromosome"/>
</dbReference>
<evidence type="ECO:0000313" key="8">
    <source>
        <dbReference type="Proteomes" id="UP000001880"/>
    </source>
</evidence>
<feature type="domain" description="Glycosyltransferase 2-like" evidence="6">
    <location>
        <begin position="4"/>
        <end position="152"/>
    </location>
</feature>
<dbReference type="GO" id="GO:0005886">
    <property type="term" value="C:plasma membrane"/>
    <property type="evidence" value="ECO:0007669"/>
    <property type="project" value="UniProtKB-SubCell"/>
</dbReference>
<keyword evidence="3" id="KW-0328">Glycosyltransferase</keyword>
<dbReference type="HOGENOM" id="CLU_025996_17_3_7"/>
<dbReference type="InterPro" id="IPR026461">
    <property type="entry name" value="Trfase_2_rSAM/seldom_assoc"/>
</dbReference>
<evidence type="ECO:0000256" key="1">
    <source>
        <dbReference type="ARBA" id="ARBA00004236"/>
    </source>
</evidence>
<gene>
    <name evidence="7" type="ordered locus">Hoch_4586</name>
</gene>
<dbReference type="GO" id="GO:0016757">
    <property type="term" value="F:glycosyltransferase activity"/>
    <property type="evidence" value="ECO:0007669"/>
    <property type="project" value="UniProtKB-KW"/>
</dbReference>
<dbReference type="InterPro" id="IPR029044">
    <property type="entry name" value="Nucleotide-diphossugar_trans"/>
</dbReference>
<evidence type="ECO:0000256" key="5">
    <source>
        <dbReference type="ARBA" id="ARBA00023136"/>
    </source>
</evidence>
<dbReference type="KEGG" id="hoh:Hoch_4586"/>
<sequence length="229" mass="25516">MRVSIIVPVLDEAAGIERCARALLALEGVDERIVVDGGSSDDTAERARRHAGIRVLEAARGRAHQLNAGAAAATGDILMFVHADAALPPDAADAARHALRQPGVIAGAFRTRHMPERWRGSWRAPLLRLADLRSRYTTLPYGDQTLFLRARDFWRVGGYPELALMEDLALSRILRARGRIRVLPREVRVSGRRFEAAPWRQTLMVNAFPVLYTLGVSPERLARWYGNPR</sequence>
<protein>
    <submittedName>
        <fullName evidence="7">Glycosyl transferase family 2</fullName>
    </submittedName>
</protein>
<dbReference type="Gene3D" id="3.90.550.10">
    <property type="entry name" value="Spore Coat Polysaccharide Biosynthesis Protein SpsA, Chain A"/>
    <property type="match status" value="1"/>
</dbReference>
<keyword evidence="8" id="KW-1185">Reference proteome</keyword>
<dbReference type="SUPFAM" id="SSF53448">
    <property type="entry name" value="Nucleotide-diphospho-sugar transferases"/>
    <property type="match status" value="1"/>
</dbReference>
<dbReference type="EMBL" id="CP001804">
    <property type="protein sequence ID" value="ACY17077.1"/>
    <property type="molecule type" value="Genomic_DNA"/>
</dbReference>
<dbReference type="CDD" id="cd02522">
    <property type="entry name" value="GT_2_like_a"/>
    <property type="match status" value="1"/>
</dbReference>
<organism evidence="7 8">
    <name type="scientific">Haliangium ochraceum (strain DSM 14365 / JCM 11303 / SMP-2)</name>
    <dbReference type="NCBI Taxonomy" id="502025"/>
    <lineage>
        <taxon>Bacteria</taxon>
        <taxon>Pseudomonadati</taxon>
        <taxon>Myxococcota</taxon>
        <taxon>Polyangia</taxon>
        <taxon>Haliangiales</taxon>
        <taxon>Kofleriaceae</taxon>
        <taxon>Haliangium</taxon>
    </lineage>
</organism>
<dbReference type="eggNOG" id="COG1215">
    <property type="taxonomic scope" value="Bacteria"/>
</dbReference>
<evidence type="ECO:0000313" key="7">
    <source>
        <dbReference type="EMBL" id="ACY17077.1"/>
    </source>
</evidence>
<dbReference type="RefSeq" id="WP_012829675.1">
    <property type="nucleotide sequence ID" value="NC_013440.1"/>
</dbReference>
<dbReference type="InterPro" id="IPR001173">
    <property type="entry name" value="Glyco_trans_2-like"/>
</dbReference>
<dbReference type="STRING" id="502025.Hoch_4586"/>
<keyword evidence="4 7" id="KW-0808">Transferase</keyword>
<evidence type="ECO:0000259" key="6">
    <source>
        <dbReference type="Pfam" id="PF00535"/>
    </source>
</evidence>
<accession>D0LQ40</accession>
<dbReference type="PANTHER" id="PTHR43646">
    <property type="entry name" value="GLYCOSYLTRANSFERASE"/>
    <property type="match status" value="1"/>
</dbReference>
<dbReference type="CAZy" id="GT2">
    <property type="family name" value="Glycosyltransferase Family 2"/>
</dbReference>
<dbReference type="PANTHER" id="PTHR43646:SF2">
    <property type="entry name" value="GLYCOSYLTRANSFERASE 2-LIKE DOMAIN-CONTAINING PROTEIN"/>
    <property type="match status" value="1"/>
</dbReference>
<dbReference type="NCBIfam" id="TIGR04283">
    <property type="entry name" value="glyco_like_mftF"/>
    <property type="match status" value="1"/>
</dbReference>
<keyword evidence="2" id="KW-1003">Cell membrane</keyword>
<evidence type="ECO:0000256" key="2">
    <source>
        <dbReference type="ARBA" id="ARBA00022475"/>
    </source>
</evidence>
<reference evidence="7 8" key="1">
    <citation type="journal article" date="2010" name="Stand. Genomic Sci.">
        <title>Complete genome sequence of Haliangium ochraceum type strain (SMP-2).</title>
        <authorList>
            <consortium name="US DOE Joint Genome Institute (JGI-PGF)"/>
            <person name="Ivanova N."/>
            <person name="Daum C."/>
            <person name="Lang E."/>
            <person name="Abt B."/>
            <person name="Kopitz M."/>
            <person name="Saunders E."/>
            <person name="Lapidus A."/>
            <person name="Lucas S."/>
            <person name="Glavina Del Rio T."/>
            <person name="Nolan M."/>
            <person name="Tice H."/>
            <person name="Copeland A."/>
            <person name="Cheng J.F."/>
            <person name="Chen F."/>
            <person name="Bruce D."/>
            <person name="Goodwin L."/>
            <person name="Pitluck S."/>
            <person name="Mavromatis K."/>
            <person name="Pati A."/>
            <person name="Mikhailova N."/>
            <person name="Chen A."/>
            <person name="Palaniappan K."/>
            <person name="Land M."/>
            <person name="Hauser L."/>
            <person name="Chang Y.J."/>
            <person name="Jeffries C.D."/>
            <person name="Detter J.C."/>
            <person name="Brettin T."/>
            <person name="Rohde M."/>
            <person name="Goker M."/>
            <person name="Bristow J."/>
            <person name="Markowitz V."/>
            <person name="Eisen J.A."/>
            <person name="Hugenholtz P."/>
            <person name="Kyrpides N.C."/>
            <person name="Klenk H.P."/>
        </authorList>
    </citation>
    <scope>NUCLEOTIDE SEQUENCE [LARGE SCALE GENOMIC DNA]</scope>
    <source>
        <strain evidence="8">DSM 14365 / CIP 107738 / JCM 11303 / AJ 13395 / SMP-2</strain>
    </source>
</reference>
<dbReference type="Pfam" id="PF00535">
    <property type="entry name" value="Glycos_transf_2"/>
    <property type="match status" value="1"/>
</dbReference>
<dbReference type="AlphaFoldDB" id="D0LQ40"/>
<evidence type="ECO:0000256" key="3">
    <source>
        <dbReference type="ARBA" id="ARBA00022676"/>
    </source>
</evidence>
<keyword evidence="5" id="KW-0472">Membrane</keyword>
<evidence type="ECO:0000256" key="4">
    <source>
        <dbReference type="ARBA" id="ARBA00022679"/>
    </source>
</evidence>
<proteinExistence type="predicted"/>
<comment type="subcellular location">
    <subcellularLocation>
        <location evidence="1">Cell membrane</location>
    </subcellularLocation>
</comment>